<dbReference type="OrthoDB" id="229416at2"/>
<dbReference type="GO" id="GO:0016620">
    <property type="term" value="F:oxidoreductase activity, acting on the aldehyde or oxo group of donors, NAD or NADP as acceptor"/>
    <property type="evidence" value="ECO:0007669"/>
    <property type="project" value="InterPro"/>
</dbReference>
<name>A0A495W340_9PSEU</name>
<dbReference type="Proteomes" id="UP000282084">
    <property type="component" value="Unassembled WGS sequence"/>
</dbReference>
<dbReference type="PANTHER" id="PTHR43720">
    <property type="entry name" value="2-AMINOMUCONIC SEMIALDEHYDE DEHYDROGENASE"/>
    <property type="match status" value="1"/>
</dbReference>
<organism evidence="5 6">
    <name type="scientific">Saccharothrix australiensis</name>
    <dbReference type="NCBI Taxonomy" id="2072"/>
    <lineage>
        <taxon>Bacteria</taxon>
        <taxon>Bacillati</taxon>
        <taxon>Actinomycetota</taxon>
        <taxon>Actinomycetes</taxon>
        <taxon>Pseudonocardiales</taxon>
        <taxon>Pseudonocardiaceae</taxon>
        <taxon>Saccharothrix</taxon>
    </lineage>
</organism>
<dbReference type="InterPro" id="IPR016161">
    <property type="entry name" value="Ald_DH/histidinol_DH"/>
</dbReference>
<evidence type="ECO:0000313" key="6">
    <source>
        <dbReference type="Proteomes" id="UP000282084"/>
    </source>
</evidence>
<dbReference type="AlphaFoldDB" id="A0A495W340"/>
<dbReference type="PANTHER" id="PTHR43720:SF2">
    <property type="entry name" value="2-AMINOMUCONIC SEMIALDEHYDE DEHYDROGENASE"/>
    <property type="match status" value="1"/>
</dbReference>
<comment type="caution">
    <text evidence="5">The sequence shown here is derived from an EMBL/GenBank/DDBJ whole genome shotgun (WGS) entry which is preliminary data.</text>
</comment>
<dbReference type="EMBL" id="RBXO01000001">
    <property type="protein sequence ID" value="RKT55467.1"/>
    <property type="molecule type" value="Genomic_DNA"/>
</dbReference>
<keyword evidence="6" id="KW-1185">Reference proteome</keyword>
<dbReference type="SUPFAM" id="SSF53720">
    <property type="entry name" value="ALDH-like"/>
    <property type="match status" value="1"/>
</dbReference>
<accession>A0A495W340</accession>
<evidence type="ECO:0000256" key="3">
    <source>
        <dbReference type="ARBA" id="ARBA00023027"/>
    </source>
</evidence>
<dbReference type="InterPro" id="IPR016162">
    <property type="entry name" value="Ald_DH_N"/>
</dbReference>
<dbReference type="Gene3D" id="3.40.605.10">
    <property type="entry name" value="Aldehyde Dehydrogenase, Chain A, domain 1"/>
    <property type="match status" value="1"/>
</dbReference>
<dbReference type="Pfam" id="PF00171">
    <property type="entry name" value="Aldedh"/>
    <property type="match status" value="1"/>
</dbReference>
<evidence type="ECO:0000313" key="5">
    <source>
        <dbReference type="EMBL" id="RKT55467.1"/>
    </source>
</evidence>
<keyword evidence="3" id="KW-0520">NAD</keyword>
<comment type="similarity">
    <text evidence="1">Belongs to the aldehyde dehydrogenase family.</text>
</comment>
<feature type="domain" description="Aldehyde dehydrogenase" evidence="4">
    <location>
        <begin position="136"/>
        <end position="317"/>
    </location>
</feature>
<proteinExistence type="inferred from homology"/>
<protein>
    <submittedName>
        <fullName evidence="5">Acyl-CoA reductase-like NAD-dependent aldehyde dehydrogenase</fullName>
    </submittedName>
</protein>
<dbReference type="InterPro" id="IPR016163">
    <property type="entry name" value="Ald_DH_C"/>
</dbReference>
<dbReference type="Gene3D" id="3.40.309.10">
    <property type="entry name" value="Aldehyde Dehydrogenase, Chain A, domain 2"/>
    <property type="match status" value="1"/>
</dbReference>
<gene>
    <name evidence="5" type="ORF">C8E97_4136</name>
</gene>
<reference evidence="5 6" key="1">
    <citation type="submission" date="2018-10" db="EMBL/GenBank/DDBJ databases">
        <title>Sequencing the genomes of 1000 actinobacteria strains.</title>
        <authorList>
            <person name="Klenk H.-P."/>
        </authorList>
    </citation>
    <scope>NUCLEOTIDE SEQUENCE [LARGE SCALE GENOMIC DNA]</scope>
    <source>
        <strain evidence="5 6">DSM 43800</strain>
    </source>
</reference>
<sequence>MRVVDPIGPDGAHASRDRVVLADVGGAPAVDLGLAPPLLVTRTLRRMRAAPEQSEVDRVAAIHRAGAVFEGAVLDGESPEDYCRDHARLSGVPVRAACRALSAIRDTAARIADVVDASRPTGVADGRAVWARRGDVLGVLAPGNHPLPHALWLTASALGYRVAVRPSARDPLTAARLVRALHAAGLAPGHCALLPGPHRSGDVLVAAADLALVFGGAATVARHAGDPAVRAFGPGRSKVLVTAEVDWRRHLDVLVASVAEEGGTQCLHATTVLVEGADAAHRLAEALADRLGRLPALPPQDPAATLPVLPLADAAKFAEAFEARTGVPVPVADLGDGSAALRPVVVGPRALPAGPVEMPFPCVWVTPWQEADGTAPLRDSLALTLMTTRRDLVRRCLVEPTIRAVHWGPTPTTAYDPVLPHDGYLAEFLMTARASTTWSGVGMP</sequence>
<evidence type="ECO:0000259" key="4">
    <source>
        <dbReference type="Pfam" id="PF00171"/>
    </source>
</evidence>
<dbReference type="RefSeq" id="WP_121007162.1">
    <property type="nucleotide sequence ID" value="NZ_RBXO01000001.1"/>
</dbReference>
<evidence type="ECO:0000256" key="1">
    <source>
        <dbReference type="ARBA" id="ARBA00009986"/>
    </source>
</evidence>
<evidence type="ECO:0000256" key="2">
    <source>
        <dbReference type="ARBA" id="ARBA00023002"/>
    </source>
</evidence>
<keyword evidence="2" id="KW-0560">Oxidoreductase</keyword>
<dbReference type="InterPro" id="IPR015590">
    <property type="entry name" value="Aldehyde_DH_dom"/>
</dbReference>